<dbReference type="Pfam" id="PF01266">
    <property type="entry name" value="DAO"/>
    <property type="match status" value="1"/>
</dbReference>
<dbReference type="Gene3D" id="3.50.50.60">
    <property type="entry name" value="FAD/NAD(P)-binding domain"/>
    <property type="match status" value="1"/>
</dbReference>
<dbReference type="SUPFAM" id="SSF54373">
    <property type="entry name" value="FAD-linked reductases, C-terminal domain"/>
    <property type="match status" value="1"/>
</dbReference>
<evidence type="ECO:0000313" key="4">
    <source>
        <dbReference type="Proteomes" id="UP000662857"/>
    </source>
</evidence>
<organism evidence="3 4">
    <name type="scientific">Natronosporangium hydrolyticum</name>
    <dbReference type="NCBI Taxonomy" id="2811111"/>
    <lineage>
        <taxon>Bacteria</taxon>
        <taxon>Bacillati</taxon>
        <taxon>Actinomycetota</taxon>
        <taxon>Actinomycetes</taxon>
        <taxon>Micromonosporales</taxon>
        <taxon>Micromonosporaceae</taxon>
        <taxon>Natronosporangium</taxon>
    </lineage>
</organism>
<evidence type="ECO:0000256" key="1">
    <source>
        <dbReference type="ARBA" id="ARBA00023002"/>
    </source>
</evidence>
<gene>
    <name evidence="3" type="ORF">JQS43_00405</name>
</gene>
<keyword evidence="1" id="KW-0560">Oxidoreductase</keyword>
<sequence>MTGHPDVVVVGAGIIGAACAYYLSRAGARVTVLEAVSVAAGTSSAGEGNLLLSDKSPGPELTLALRSRDLWEEVGAALGPETIELEPKGGLMVAADPATLDRLGALVETQRRAGVTAVELTPAQLPDYEPRLGPGLSGGAYYPQDAQVQPVYATARLLAASGTDLHFGARVQTVETGPAGVTGVRLDGGRRIPATAVVNAAGVSAAEVAATVDTRLPVSPRRGFILVTEALAAPGQPPPIRRKVYAAEYVGDVASDEAGLQSSAVVEATRAGTVLIGASRERTWTGAGVPLPVLRRLARQAAALFPFLTRVRVLRAYRGWRPYSPDHLPMIGPDPTVAGLWHATGHEGAGIGLAPATGELIAAQLTGADPPIDPTPFAPARFT</sequence>
<dbReference type="SUPFAM" id="SSF51905">
    <property type="entry name" value="FAD/NAD(P)-binding domain"/>
    <property type="match status" value="1"/>
</dbReference>
<dbReference type="Proteomes" id="UP000662857">
    <property type="component" value="Chromosome"/>
</dbReference>
<dbReference type="GO" id="GO:0005737">
    <property type="term" value="C:cytoplasm"/>
    <property type="evidence" value="ECO:0007669"/>
    <property type="project" value="TreeGrafter"/>
</dbReference>
<name>A0A895YAT9_9ACTN</name>
<accession>A0A895YAT9</accession>
<dbReference type="InterPro" id="IPR036188">
    <property type="entry name" value="FAD/NAD-bd_sf"/>
</dbReference>
<reference evidence="3" key="1">
    <citation type="submission" date="2021-02" db="EMBL/GenBank/DDBJ databases">
        <title>Natrosporangium hydrolyticum gen. nov., sp. nov, a haloalkaliphilic actinobacterium from a soda solonchak soil.</title>
        <authorList>
            <person name="Sorokin D.Y."/>
            <person name="Khijniak T.V."/>
            <person name="Zakharycheva A.P."/>
            <person name="Boueva O.V."/>
            <person name="Ariskina E.V."/>
            <person name="Hahnke R.L."/>
            <person name="Bunk B."/>
            <person name="Sproer C."/>
            <person name="Schumann P."/>
            <person name="Evtushenko L.I."/>
            <person name="Kublanov I.V."/>
        </authorList>
    </citation>
    <scope>NUCLEOTIDE SEQUENCE</scope>
    <source>
        <strain evidence="3">DSM 106523</strain>
    </source>
</reference>
<protein>
    <submittedName>
        <fullName evidence="3">FAD-binding oxidoreductase</fullName>
    </submittedName>
</protein>
<dbReference type="InterPro" id="IPR006076">
    <property type="entry name" value="FAD-dep_OxRdtase"/>
</dbReference>
<feature type="domain" description="FAD dependent oxidoreductase" evidence="2">
    <location>
        <begin position="6"/>
        <end position="363"/>
    </location>
</feature>
<dbReference type="EMBL" id="CP070499">
    <property type="protein sequence ID" value="QSB14894.1"/>
    <property type="molecule type" value="Genomic_DNA"/>
</dbReference>
<evidence type="ECO:0000313" key="3">
    <source>
        <dbReference type="EMBL" id="QSB14894.1"/>
    </source>
</evidence>
<dbReference type="AlphaFoldDB" id="A0A895YAT9"/>
<dbReference type="KEGG" id="nhy:JQS43_00405"/>
<evidence type="ECO:0000259" key="2">
    <source>
        <dbReference type="Pfam" id="PF01266"/>
    </source>
</evidence>
<dbReference type="PANTHER" id="PTHR13847">
    <property type="entry name" value="SARCOSINE DEHYDROGENASE-RELATED"/>
    <property type="match status" value="1"/>
</dbReference>
<proteinExistence type="predicted"/>
<dbReference type="PANTHER" id="PTHR13847:SF287">
    <property type="entry name" value="FAD-DEPENDENT OXIDOREDUCTASE DOMAIN-CONTAINING PROTEIN 1"/>
    <property type="match status" value="1"/>
</dbReference>
<keyword evidence="4" id="KW-1185">Reference proteome</keyword>
<dbReference type="RefSeq" id="WP_239677055.1">
    <property type="nucleotide sequence ID" value="NZ_CP070499.1"/>
</dbReference>
<dbReference type="Gene3D" id="3.30.9.10">
    <property type="entry name" value="D-Amino Acid Oxidase, subunit A, domain 2"/>
    <property type="match status" value="1"/>
</dbReference>
<dbReference type="GO" id="GO:0016491">
    <property type="term" value="F:oxidoreductase activity"/>
    <property type="evidence" value="ECO:0007669"/>
    <property type="project" value="UniProtKB-KW"/>
</dbReference>